<dbReference type="GO" id="GO:0016740">
    <property type="term" value="F:transferase activity"/>
    <property type="evidence" value="ECO:0007669"/>
    <property type="project" value="UniProtKB-KW"/>
</dbReference>
<evidence type="ECO:0000313" key="2">
    <source>
        <dbReference type="Proteomes" id="UP000278962"/>
    </source>
</evidence>
<dbReference type="Pfam" id="PF14907">
    <property type="entry name" value="NTP_transf_5"/>
    <property type="match status" value="1"/>
</dbReference>
<keyword evidence="1" id="KW-0808">Transferase</keyword>
<dbReference type="InterPro" id="IPR039498">
    <property type="entry name" value="NTP_transf_5"/>
</dbReference>
<dbReference type="OrthoDB" id="3394845at2"/>
<evidence type="ECO:0000313" key="1">
    <source>
        <dbReference type="EMBL" id="RKQ92089.1"/>
    </source>
</evidence>
<gene>
    <name evidence="1" type="ORF">C8N24_1928</name>
</gene>
<dbReference type="Gene3D" id="3.30.460.40">
    <property type="match status" value="1"/>
</dbReference>
<comment type="caution">
    <text evidence="1">The sequence shown here is derived from an EMBL/GenBank/DDBJ whole genome shotgun (WGS) entry which is preliminary data.</text>
</comment>
<dbReference type="InterPro" id="IPR043519">
    <property type="entry name" value="NT_sf"/>
</dbReference>
<accession>A0A660LBX8</accession>
<keyword evidence="2" id="KW-1185">Reference proteome</keyword>
<dbReference type="EMBL" id="RBIL01000001">
    <property type="protein sequence ID" value="RKQ92089.1"/>
    <property type="molecule type" value="Genomic_DNA"/>
</dbReference>
<dbReference type="Proteomes" id="UP000278962">
    <property type="component" value="Unassembled WGS sequence"/>
</dbReference>
<dbReference type="SUPFAM" id="SSF81301">
    <property type="entry name" value="Nucleotidyltransferase"/>
    <property type="match status" value="1"/>
</dbReference>
<name>A0A660LBX8_9ACTN</name>
<reference evidence="1 2" key="1">
    <citation type="submission" date="2018-10" db="EMBL/GenBank/DDBJ databases">
        <title>Genomic Encyclopedia of Archaeal and Bacterial Type Strains, Phase II (KMG-II): from individual species to whole genera.</title>
        <authorList>
            <person name="Goeker M."/>
        </authorList>
    </citation>
    <scope>NUCLEOTIDE SEQUENCE [LARGE SCALE GENOMIC DNA]</scope>
    <source>
        <strain evidence="1 2">DSM 14954</strain>
    </source>
</reference>
<organism evidence="1 2">
    <name type="scientific">Solirubrobacter pauli</name>
    <dbReference type="NCBI Taxonomy" id="166793"/>
    <lineage>
        <taxon>Bacteria</taxon>
        <taxon>Bacillati</taxon>
        <taxon>Actinomycetota</taxon>
        <taxon>Thermoleophilia</taxon>
        <taxon>Solirubrobacterales</taxon>
        <taxon>Solirubrobacteraceae</taxon>
        <taxon>Solirubrobacter</taxon>
    </lineage>
</organism>
<dbReference type="AlphaFoldDB" id="A0A660LBX8"/>
<dbReference type="RefSeq" id="WP_121253087.1">
    <property type="nucleotide sequence ID" value="NZ_RBIL01000001.1"/>
</dbReference>
<proteinExistence type="predicted"/>
<sequence>MATDEQSPFSDLESSLKRSAAALREADIPFLLGGSLASWARGGPETRHDLDLMLKPEDIERAVAALGDAGMRFEDPPEEWLVKVWDGDTLVDLIHHPKGTPVDDALIERGEVMSVLGMEMRVMALEDVLVTKLMALDEHALRYESLLAIARALRERIDWDDVRSRTTQSVWARAFFVMLEGLGVVPEASPTTGGHETRVRVLTPRSSAAANVG</sequence>
<protein>
    <submittedName>
        <fullName evidence="1">Putative nucleotidyltransferase-like protein</fullName>
    </submittedName>
</protein>